<keyword evidence="1" id="KW-0472">Membrane</keyword>
<dbReference type="EMBL" id="JARJCM010000103">
    <property type="protein sequence ID" value="KAJ7029240.1"/>
    <property type="molecule type" value="Genomic_DNA"/>
</dbReference>
<feature type="transmembrane region" description="Helical" evidence="1">
    <location>
        <begin position="28"/>
        <end position="46"/>
    </location>
</feature>
<evidence type="ECO:0000313" key="2">
    <source>
        <dbReference type="EMBL" id="KAJ7029240.1"/>
    </source>
</evidence>
<keyword evidence="1" id="KW-1133">Transmembrane helix</keyword>
<reference evidence="2" key="1">
    <citation type="submission" date="2023-03" db="EMBL/GenBank/DDBJ databases">
        <title>Massive genome expansion in bonnet fungi (Mycena s.s.) driven by repeated elements and novel gene families across ecological guilds.</title>
        <authorList>
            <consortium name="Lawrence Berkeley National Laboratory"/>
            <person name="Harder C.B."/>
            <person name="Miyauchi S."/>
            <person name="Viragh M."/>
            <person name="Kuo A."/>
            <person name="Thoen E."/>
            <person name="Andreopoulos B."/>
            <person name="Lu D."/>
            <person name="Skrede I."/>
            <person name="Drula E."/>
            <person name="Henrissat B."/>
            <person name="Morin E."/>
            <person name="Kohler A."/>
            <person name="Barry K."/>
            <person name="LaButti K."/>
            <person name="Morin E."/>
            <person name="Salamov A."/>
            <person name="Lipzen A."/>
            <person name="Mereny Z."/>
            <person name="Hegedus B."/>
            <person name="Baldrian P."/>
            <person name="Stursova M."/>
            <person name="Weitz H."/>
            <person name="Taylor A."/>
            <person name="Grigoriev I.V."/>
            <person name="Nagy L.G."/>
            <person name="Martin F."/>
            <person name="Kauserud H."/>
        </authorList>
    </citation>
    <scope>NUCLEOTIDE SEQUENCE</scope>
    <source>
        <strain evidence="2">CBHHK200</strain>
    </source>
</reference>
<dbReference type="Proteomes" id="UP001218188">
    <property type="component" value="Unassembled WGS sequence"/>
</dbReference>
<name>A0AAD6WYD7_9AGAR</name>
<keyword evidence="1" id="KW-0812">Transmembrane</keyword>
<comment type="caution">
    <text evidence="2">The sequence shown here is derived from an EMBL/GenBank/DDBJ whole genome shotgun (WGS) entry which is preliminary data.</text>
</comment>
<accession>A0AAD6WYD7</accession>
<gene>
    <name evidence="2" type="ORF">C8F04DRAFT_1265114</name>
</gene>
<keyword evidence="3" id="KW-1185">Reference proteome</keyword>
<evidence type="ECO:0000313" key="3">
    <source>
        <dbReference type="Proteomes" id="UP001218188"/>
    </source>
</evidence>
<protein>
    <submittedName>
        <fullName evidence="2">Uncharacterized protein</fullName>
    </submittedName>
</protein>
<dbReference type="AlphaFoldDB" id="A0AAD6WYD7"/>
<organism evidence="2 3">
    <name type="scientific">Mycena alexandri</name>
    <dbReference type="NCBI Taxonomy" id="1745969"/>
    <lineage>
        <taxon>Eukaryota</taxon>
        <taxon>Fungi</taxon>
        <taxon>Dikarya</taxon>
        <taxon>Basidiomycota</taxon>
        <taxon>Agaricomycotina</taxon>
        <taxon>Agaricomycetes</taxon>
        <taxon>Agaricomycetidae</taxon>
        <taxon>Agaricales</taxon>
        <taxon>Marasmiineae</taxon>
        <taxon>Mycenaceae</taxon>
        <taxon>Mycena</taxon>
    </lineage>
</organism>
<proteinExistence type="predicted"/>
<sequence>MFPTRTAAPSSGGGGRFDLKTPAGKNNAILAAGGVAAILGGTYYMGYWDTAKAKDTAASVKTN</sequence>
<evidence type="ECO:0000256" key="1">
    <source>
        <dbReference type="SAM" id="Phobius"/>
    </source>
</evidence>